<keyword evidence="3" id="KW-0132">Cell division</keyword>
<feature type="region of interest" description="Disordered" evidence="8">
    <location>
        <begin position="474"/>
        <end position="505"/>
    </location>
</feature>
<evidence type="ECO:0000313" key="9">
    <source>
        <dbReference type="EMBL" id="KAL2288776.1"/>
    </source>
</evidence>
<feature type="compositionally biased region" description="Polar residues" evidence="8">
    <location>
        <begin position="229"/>
        <end position="239"/>
    </location>
</feature>
<evidence type="ECO:0000256" key="8">
    <source>
        <dbReference type="SAM" id="MobiDB-lite"/>
    </source>
</evidence>
<evidence type="ECO:0000256" key="5">
    <source>
        <dbReference type="ARBA" id="ARBA00022829"/>
    </source>
</evidence>
<evidence type="ECO:0000256" key="7">
    <source>
        <dbReference type="ARBA" id="ARBA00023306"/>
    </source>
</evidence>
<sequence length="1139" mass="126110">MNNWGQQPPGQGQAYNGHGYQQMPAQPGYPQHQQQLQHQPQLQQQQQQFHQQHQHQQHQQHSHQQQQYGSGNSMAYMGNQQYQAAAHFLPAPAQHSQMQPMPQYAHAQVQPQAHQAHQAHSHPAAMNNFHAQQHQHQHQQQPFSNGAYQHHAPVPQLQSQPQAQPQLQPHPQYLSHHNYTPQVATPSPRPIQQRIPSQPAQTIQQPLQPQQQPIHHPQQLIPQKRRSVAQLQSPRTNSPHMPPGQLQPAQQLKSPRVSSPHIQPAKLQAAQPYQSPRVNSPHIQPAQLQAAQPYQSPGVGSPHIQPSQLQTTTSYQSPRVGSPHIQPSQLQAAKPYQPPRVSSPHIQPAQLQAAQPYQSPRVSGAHMPTAKTPLPQQLQSPRVTTSHIPSPQLQSAPRVNNQKAPVVQPQPAPSAQAPHKVESPVPSPAQTHAALQPQQPPERKQPAAAIQPQPQRHVSDGIDPTQLMLKREPPAPARKSLPAPVARSPSISTKSPSMPNAQTPTSHFDTPAVLTCVADDCFQTAHAAVQDIATSLDKQRVDEYYKLVATGLGCLDAALNLNKLPPRAEANIRLRYATALSEETDNLMEAETALTKGIAVCEKNRFTDLKYCMQFQLLKVLFRRNRKAAFVEIDKNIQDAITYKAVDWVYAFRFLKASLHLQSSNPADAQALDNLRSITSLANNRGDLAIAVLSSLLEGIVHLKARKEDSIVRVQTCIAQASRYQLDPSVQIPQVEVLTLLLDLACTLQQKAPQVAMQKLKALQARMDELVQAHDWDKMLDVLHLPLKRQPNSSAAVTGDTKTIILPGDGEHNFIVLSFVTKVHAFVLAYVLSGLALLYQGAKSEKVMEYWSEALNMLGKTPPHARPPAHSLPMAIEQARWQAEVKRYVYALIALISATRTQWNKVHDCIQKIEALSPKPEGGRLGLLVLYVTGVYHQGTGDIDRALQIFSDQRFAIQAAGADDSNAGTPPPEVALLAAMNKIWIMQDSDHRDDGELTELIEKITPYCSDHADVDIRTAFNLMQAALQTEPRQSMQTVKKHIQVGLKWAQGANNTQLLAVALNLMRSVLFENVVGDQAVKSAKAGRQQAHKAGNLLWMSVADGMLAQTEEMQGQVDEAERLRQDGTRFANQAFAKPDGN</sequence>
<reference evidence="9 10" key="1">
    <citation type="submission" date="2024-03" db="EMBL/GenBank/DDBJ databases">
        <title>A high-quality draft genome sequence of Diaporthe vaccinii, a causative agent of upright dieback and viscid rot disease in cranberry plants.</title>
        <authorList>
            <person name="Sarrasin M."/>
            <person name="Lang B.F."/>
            <person name="Burger G."/>
        </authorList>
    </citation>
    <scope>NUCLEOTIDE SEQUENCE [LARGE SCALE GENOMIC DNA]</scope>
    <source>
        <strain evidence="9 10">IS7</strain>
    </source>
</reference>
<comment type="similarity">
    <text evidence="2">Belongs to the SCC4/mau-2 family.</text>
</comment>
<dbReference type="EMBL" id="JBAWTH010000015">
    <property type="protein sequence ID" value="KAL2288776.1"/>
    <property type="molecule type" value="Genomic_DNA"/>
</dbReference>
<evidence type="ECO:0000256" key="4">
    <source>
        <dbReference type="ARBA" id="ARBA00022776"/>
    </source>
</evidence>
<feature type="compositionally biased region" description="Low complexity" evidence="8">
    <location>
        <begin position="446"/>
        <end position="455"/>
    </location>
</feature>
<feature type="compositionally biased region" description="Low complexity" evidence="8">
    <location>
        <begin position="156"/>
        <end position="172"/>
    </location>
</feature>
<comment type="caution">
    <text evidence="9">The sequence shown here is derived from an EMBL/GenBank/DDBJ whole genome shotgun (WGS) entry which is preliminary data.</text>
</comment>
<evidence type="ECO:0000256" key="6">
    <source>
        <dbReference type="ARBA" id="ARBA00023242"/>
    </source>
</evidence>
<feature type="region of interest" description="Disordered" evidence="8">
    <location>
        <begin position="93"/>
        <end position="121"/>
    </location>
</feature>
<feature type="compositionally biased region" description="Low complexity" evidence="8">
    <location>
        <begin position="347"/>
        <end position="360"/>
    </location>
</feature>
<feature type="compositionally biased region" description="Low complexity" evidence="8">
    <location>
        <begin position="31"/>
        <end position="51"/>
    </location>
</feature>
<feature type="compositionally biased region" description="Low complexity" evidence="8">
    <location>
        <begin position="284"/>
        <end position="297"/>
    </location>
</feature>
<feature type="region of interest" description="Disordered" evidence="8">
    <location>
        <begin position="156"/>
        <end position="461"/>
    </location>
</feature>
<keyword evidence="7" id="KW-0131">Cell cycle</keyword>
<evidence type="ECO:0000313" key="10">
    <source>
        <dbReference type="Proteomes" id="UP001600888"/>
    </source>
</evidence>
<feature type="compositionally biased region" description="Basic residues" evidence="8">
    <location>
        <begin position="52"/>
        <end position="61"/>
    </location>
</feature>
<evidence type="ECO:0000256" key="2">
    <source>
        <dbReference type="ARBA" id="ARBA00008585"/>
    </source>
</evidence>
<organism evidence="9 10">
    <name type="scientific">Diaporthe vaccinii</name>
    <dbReference type="NCBI Taxonomy" id="105482"/>
    <lineage>
        <taxon>Eukaryota</taxon>
        <taxon>Fungi</taxon>
        <taxon>Dikarya</taxon>
        <taxon>Ascomycota</taxon>
        <taxon>Pezizomycotina</taxon>
        <taxon>Sordariomycetes</taxon>
        <taxon>Sordariomycetidae</taxon>
        <taxon>Diaporthales</taxon>
        <taxon>Diaporthaceae</taxon>
        <taxon>Diaporthe</taxon>
        <taxon>Diaporthe eres species complex</taxon>
    </lineage>
</organism>
<feature type="compositionally biased region" description="Polar residues" evidence="8">
    <location>
        <begin position="304"/>
        <end position="331"/>
    </location>
</feature>
<feature type="region of interest" description="Disordered" evidence="8">
    <location>
        <begin position="130"/>
        <end position="149"/>
    </location>
</feature>
<keyword evidence="5" id="KW-0159">Chromosome partition</keyword>
<evidence type="ECO:0000256" key="3">
    <source>
        <dbReference type="ARBA" id="ARBA00022618"/>
    </source>
</evidence>
<evidence type="ECO:0008006" key="11">
    <source>
        <dbReference type="Google" id="ProtNLM"/>
    </source>
</evidence>
<dbReference type="Proteomes" id="UP001600888">
    <property type="component" value="Unassembled WGS sequence"/>
</dbReference>
<comment type="subcellular location">
    <subcellularLocation>
        <location evidence="1">Nucleus</location>
    </subcellularLocation>
</comment>
<feature type="compositionally biased region" description="Polar residues" evidence="8">
    <location>
        <begin position="247"/>
        <end position="261"/>
    </location>
</feature>
<protein>
    <recommendedName>
        <fullName evidence="11">75k gamma secalin</fullName>
    </recommendedName>
</protein>
<feature type="compositionally biased region" description="Polar residues" evidence="8">
    <location>
        <begin position="489"/>
        <end position="505"/>
    </location>
</feature>
<proteinExistence type="inferred from homology"/>
<dbReference type="PANTHER" id="PTHR21394">
    <property type="entry name" value="MAU2 CHROMATID COHESION FACTOR HOMOLOG"/>
    <property type="match status" value="1"/>
</dbReference>
<keyword evidence="4" id="KW-0498">Mitosis</keyword>
<feature type="compositionally biased region" description="Low complexity" evidence="8">
    <location>
        <begin position="132"/>
        <end position="141"/>
    </location>
</feature>
<name>A0ABR4F2L2_9PEZI</name>
<keyword evidence="10" id="KW-1185">Reference proteome</keyword>
<feature type="compositionally biased region" description="Polar residues" evidence="8">
    <location>
        <begin position="374"/>
        <end position="401"/>
    </location>
</feature>
<feature type="compositionally biased region" description="Low complexity" evidence="8">
    <location>
        <begin position="402"/>
        <end position="418"/>
    </location>
</feature>
<dbReference type="InterPro" id="IPR019440">
    <property type="entry name" value="MAU2"/>
</dbReference>
<feature type="compositionally biased region" description="Low complexity" evidence="8">
    <location>
        <begin position="190"/>
        <end position="222"/>
    </location>
</feature>
<accession>A0ABR4F2L2</accession>
<feature type="compositionally biased region" description="Low complexity" evidence="8">
    <location>
        <begin position="1"/>
        <end position="13"/>
    </location>
</feature>
<feature type="compositionally biased region" description="Polar residues" evidence="8">
    <location>
        <begin position="175"/>
        <end position="185"/>
    </location>
</feature>
<evidence type="ECO:0000256" key="1">
    <source>
        <dbReference type="ARBA" id="ARBA00004123"/>
    </source>
</evidence>
<feature type="region of interest" description="Disordered" evidence="8">
    <location>
        <begin position="1"/>
        <end position="74"/>
    </location>
</feature>
<dbReference type="Pfam" id="PF10345">
    <property type="entry name" value="Cohesin_load"/>
    <property type="match status" value="1"/>
</dbReference>
<feature type="compositionally biased region" description="Low complexity" evidence="8">
    <location>
        <begin position="102"/>
        <end position="121"/>
    </location>
</feature>
<keyword evidence="6" id="KW-0539">Nucleus</keyword>
<feature type="compositionally biased region" description="Polar residues" evidence="8">
    <location>
        <begin position="271"/>
        <end position="282"/>
    </location>
</feature>
<gene>
    <name evidence="9" type="ORF">FJTKL_03441</name>
</gene>